<proteinExistence type="predicted"/>
<feature type="transmembrane region" description="Helical" evidence="6">
    <location>
        <begin position="178"/>
        <end position="200"/>
    </location>
</feature>
<name>A0ABP1EF99_9FLAO</name>
<dbReference type="Pfam" id="PF01943">
    <property type="entry name" value="Polysacc_synt"/>
    <property type="match status" value="1"/>
</dbReference>
<feature type="transmembrane region" description="Helical" evidence="6">
    <location>
        <begin position="253"/>
        <end position="273"/>
    </location>
</feature>
<keyword evidence="8" id="KW-1185">Reference proteome</keyword>
<feature type="transmembrane region" description="Helical" evidence="6">
    <location>
        <begin position="326"/>
        <end position="346"/>
    </location>
</feature>
<evidence type="ECO:0000256" key="6">
    <source>
        <dbReference type="SAM" id="Phobius"/>
    </source>
</evidence>
<keyword evidence="5 6" id="KW-0472">Membrane</keyword>
<feature type="transmembrane region" description="Helical" evidence="6">
    <location>
        <begin position="124"/>
        <end position="145"/>
    </location>
</feature>
<evidence type="ECO:0000313" key="8">
    <source>
        <dbReference type="Proteomes" id="UP001497514"/>
    </source>
</evidence>
<feature type="transmembrane region" description="Helical" evidence="6">
    <location>
        <begin position="20"/>
        <end position="41"/>
    </location>
</feature>
<feature type="transmembrane region" description="Helical" evidence="6">
    <location>
        <begin position="152"/>
        <end position="172"/>
    </location>
</feature>
<dbReference type="RefSeq" id="WP_101902706.1">
    <property type="nucleotide sequence ID" value="NZ_JBFKZT010000008.1"/>
</dbReference>
<accession>A0ABP1EF99</accession>
<feature type="transmembrane region" description="Helical" evidence="6">
    <location>
        <begin position="90"/>
        <end position="118"/>
    </location>
</feature>
<dbReference type="EMBL" id="OZ038524">
    <property type="protein sequence ID" value="CAL2077235.1"/>
    <property type="molecule type" value="Genomic_DNA"/>
</dbReference>
<keyword evidence="3 6" id="KW-0812">Transmembrane</keyword>
<keyword evidence="4 6" id="KW-1133">Transmembrane helix</keyword>
<evidence type="ECO:0000256" key="4">
    <source>
        <dbReference type="ARBA" id="ARBA00022989"/>
    </source>
</evidence>
<evidence type="ECO:0000256" key="3">
    <source>
        <dbReference type="ARBA" id="ARBA00022692"/>
    </source>
</evidence>
<evidence type="ECO:0000256" key="1">
    <source>
        <dbReference type="ARBA" id="ARBA00004651"/>
    </source>
</evidence>
<feature type="transmembrane region" description="Helical" evidence="6">
    <location>
        <begin position="221"/>
        <end position="247"/>
    </location>
</feature>
<dbReference type="PANTHER" id="PTHR30250">
    <property type="entry name" value="PST FAMILY PREDICTED COLANIC ACID TRANSPORTER"/>
    <property type="match status" value="1"/>
</dbReference>
<reference evidence="7 8" key="1">
    <citation type="submission" date="2024-05" db="EMBL/GenBank/DDBJ databases">
        <authorList>
            <person name="Duchaud E."/>
        </authorList>
    </citation>
    <scope>NUCLEOTIDE SEQUENCE [LARGE SCALE GENOMIC DNA]</scope>
    <source>
        <strain evidence="7">Ena-SAMPLE-TAB-13-05-2024-13:56:06:370-140309</strain>
    </source>
</reference>
<feature type="transmembrane region" description="Helical" evidence="6">
    <location>
        <begin position="47"/>
        <end position="69"/>
    </location>
</feature>
<dbReference type="GeneID" id="65210996"/>
<protein>
    <submittedName>
        <fullName evidence="7">Polysaccharide biosynthesis protein</fullName>
    </submittedName>
</protein>
<dbReference type="InterPro" id="IPR002797">
    <property type="entry name" value="Polysacc_synth"/>
</dbReference>
<dbReference type="InterPro" id="IPR050833">
    <property type="entry name" value="Poly_Biosynth_Transport"/>
</dbReference>
<evidence type="ECO:0000313" key="7">
    <source>
        <dbReference type="EMBL" id="CAL2077235.1"/>
    </source>
</evidence>
<dbReference type="PANTHER" id="PTHR30250:SF11">
    <property type="entry name" value="O-ANTIGEN TRANSPORTER-RELATED"/>
    <property type="match status" value="1"/>
</dbReference>
<comment type="subcellular location">
    <subcellularLocation>
        <location evidence="1">Cell membrane</location>
        <topology evidence="1">Multi-pass membrane protein</topology>
    </subcellularLocation>
</comment>
<dbReference type="Proteomes" id="UP001497514">
    <property type="component" value="Chromosome"/>
</dbReference>
<organism evidence="7 8">
    <name type="scientific">Tenacibaculum dicentrarchi</name>
    <dbReference type="NCBI Taxonomy" id="669041"/>
    <lineage>
        <taxon>Bacteria</taxon>
        <taxon>Pseudomonadati</taxon>
        <taxon>Bacteroidota</taxon>
        <taxon>Flavobacteriia</taxon>
        <taxon>Flavobacteriales</taxon>
        <taxon>Flavobacteriaceae</taxon>
        <taxon>Tenacibaculum</taxon>
    </lineage>
</organism>
<keyword evidence="2" id="KW-1003">Cell membrane</keyword>
<feature type="transmembrane region" description="Helical" evidence="6">
    <location>
        <begin position="294"/>
        <end position="314"/>
    </location>
</feature>
<gene>
    <name evidence="7" type="ORF">TD3509T_0448</name>
</gene>
<sequence length="408" mass="46517">MKKITKIIKSNSSIFKNFSFLAVLQIFNLVLPLLTYPYLISILGAEYFGLISFSIATITYFNVVVDYGFNLTATREISINRDNLDKLTEIFSSVISIKIILMTICFLILLILILFFELFNSNTSIYLCTFGIVVGQVLFPVWFFQGMEKMKYITYLNVISKTIFTIAIFVFINEKEDILLVPIFNSSGAILSGILSFFILKKYFKIKFKFQSFLTLKKYLVDGWNIFIIDFLPNLYNNFSVFFLGIFAPLEIVGFYALAMKLVGVLNSFIYVIRNVTYPYLIKDQTKINVISKIIITVGLIFSVCVFIFSKLIVPLVFGKTGEESLIFLYILGLSPLFLSITISYGANRLLVMKKDKIMRNITIQYSLIGFVLALILIPIYGAYGAAFTVVITRLIMSVLTYKKGVKI</sequence>
<evidence type="ECO:0000256" key="5">
    <source>
        <dbReference type="ARBA" id="ARBA00023136"/>
    </source>
</evidence>
<evidence type="ECO:0000256" key="2">
    <source>
        <dbReference type="ARBA" id="ARBA00022475"/>
    </source>
</evidence>